<dbReference type="PANTHER" id="PTHR43041">
    <property type="entry name" value="HYDROLASE, METALLO-BETA-LACTAMASE SUPERFAMILY"/>
    <property type="match status" value="1"/>
</dbReference>
<evidence type="ECO:0000313" key="3">
    <source>
        <dbReference type="Proteomes" id="UP001057474"/>
    </source>
</evidence>
<dbReference type="EMBL" id="CP071527">
    <property type="protein sequence ID" value="USQ14810.1"/>
    <property type="molecule type" value="Genomic_DNA"/>
</dbReference>
<organism evidence="2 3">
    <name type="scientific">Legionella lytica</name>
    <dbReference type="NCBI Taxonomy" id="96232"/>
    <lineage>
        <taxon>Bacteria</taxon>
        <taxon>Pseudomonadati</taxon>
        <taxon>Pseudomonadota</taxon>
        <taxon>Gammaproteobacteria</taxon>
        <taxon>Legionellales</taxon>
        <taxon>Legionellaceae</taxon>
        <taxon>Legionella</taxon>
    </lineage>
</organism>
<evidence type="ECO:0000259" key="1">
    <source>
        <dbReference type="SMART" id="SM00849"/>
    </source>
</evidence>
<dbReference type="InterPro" id="IPR001279">
    <property type="entry name" value="Metallo-B-lactamas"/>
</dbReference>
<protein>
    <submittedName>
        <fullName evidence="2">MBL fold metallo-hydrolase</fullName>
    </submittedName>
</protein>
<reference evidence="2" key="1">
    <citation type="submission" date="2021-03" db="EMBL/GenBank/DDBJ databases">
        <title>Legionella lytica PCM 2298.</title>
        <authorList>
            <person name="Koper P."/>
        </authorList>
    </citation>
    <scope>NUCLEOTIDE SEQUENCE</scope>
    <source>
        <strain evidence="2">PCM 2298</strain>
    </source>
</reference>
<dbReference type="Proteomes" id="UP001057474">
    <property type="component" value="Chromosome"/>
</dbReference>
<name>A0ABY4YC62_9GAMM</name>
<dbReference type="InterPro" id="IPR036866">
    <property type="entry name" value="RibonucZ/Hydroxyglut_hydro"/>
</dbReference>
<accession>A0ABY4YC62</accession>
<dbReference type="RefSeq" id="WP_252581635.1">
    <property type="nucleotide sequence ID" value="NZ_CP071527.1"/>
</dbReference>
<sequence length="247" mass="28153">MKKVVLYDDGNIQWTVLARDPNKPKSVIDTNEYIIQAGGESMLLDPGGMEIFPSVLSMVSEVIDLNSIKAYMCSHQDPDIMSSLPMWMELTPNATVYVSWLWSSFISHFGYKFAHNLYSVPDEGMQIKLGDRHFQLVPAHYLHSSGNFHLFDPVSKILFSGDVGAALLPQEADLFVTDFATHAPYMKKFHQRWMPSNTAKDAWLSRVRKLGVEMICPQHGAIFRGDDVNRFFDWFDDLEVGKTQRLT</sequence>
<dbReference type="SUPFAM" id="SSF56281">
    <property type="entry name" value="Metallo-hydrolase/oxidoreductase"/>
    <property type="match status" value="1"/>
</dbReference>
<feature type="domain" description="Metallo-beta-lactamase" evidence="1">
    <location>
        <begin position="29"/>
        <end position="219"/>
    </location>
</feature>
<dbReference type="Gene3D" id="3.60.15.10">
    <property type="entry name" value="Ribonuclease Z/Hydroxyacylglutathione hydrolase-like"/>
    <property type="match status" value="1"/>
</dbReference>
<dbReference type="InterPro" id="IPR045761">
    <property type="entry name" value="ODP_dom"/>
</dbReference>
<dbReference type="CDD" id="cd07709">
    <property type="entry name" value="flavodiiron_proteins_MBL-fold"/>
    <property type="match status" value="1"/>
</dbReference>
<proteinExistence type="predicted"/>
<gene>
    <name evidence="2" type="ORF">J2N86_05780</name>
</gene>
<dbReference type="PANTHER" id="PTHR43041:SF1">
    <property type="entry name" value="METALLO-BETA-LACTAMASE DOMAIN-CONTAINING PROTEIN"/>
    <property type="match status" value="1"/>
</dbReference>
<dbReference type="SMART" id="SM00849">
    <property type="entry name" value="Lactamase_B"/>
    <property type="match status" value="1"/>
</dbReference>
<keyword evidence="3" id="KW-1185">Reference proteome</keyword>
<dbReference type="Pfam" id="PF19583">
    <property type="entry name" value="ODP"/>
    <property type="match status" value="1"/>
</dbReference>
<evidence type="ECO:0000313" key="2">
    <source>
        <dbReference type="EMBL" id="USQ14810.1"/>
    </source>
</evidence>